<dbReference type="OMA" id="DVIMIRR"/>
<sequence length="240" mass="25330">MSALLVHMRRVLGEEAANATVARNVLAAVTSKLPSGGGEPDLHRRCVLFDCAPSRVRVDEVCAALAPSGGGVAVIEAVALCGYFVAAVVVFRTAAGAESALRGPARRSCHAVPPLDLGVEIPFIGPTDVKIIMPDSPILESCTPPPPEPEPKPWIEFLDCPSAEAACGTGTEQFDPSCESLVHGPTRGADGSLWMYGDITSADGRDVQIGASIRVRQTDPPPKDKRRPGIPDTAIWFRPF</sequence>
<organism evidence="1 2">
    <name type="scientific">Setaria viridis</name>
    <name type="common">Green bristlegrass</name>
    <name type="synonym">Setaria italica subsp. viridis</name>
    <dbReference type="NCBI Taxonomy" id="4556"/>
    <lineage>
        <taxon>Eukaryota</taxon>
        <taxon>Viridiplantae</taxon>
        <taxon>Streptophyta</taxon>
        <taxon>Embryophyta</taxon>
        <taxon>Tracheophyta</taxon>
        <taxon>Spermatophyta</taxon>
        <taxon>Magnoliopsida</taxon>
        <taxon>Liliopsida</taxon>
        <taxon>Poales</taxon>
        <taxon>Poaceae</taxon>
        <taxon>PACMAD clade</taxon>
        <taxon>Panicoideae</taxon>
        <taxon>Panicodae</taxon>
        <taxon>Paniceae</taxon>
        <taxon>Cenchrinae</taxon>
        <taxon>Setaria</taxon>
    </lineage>
</organism>
<keyword evidence="2" id="KW-1185">Reference proteome</keyword>
<name>A0A4U6UW48_SETVI</name>
<dbReference type="Gramene" id="TKW19715">
    <property type="protein sequence ID" value="TKW19715"/>
    <property type="gene ID" value="SEVIR_4G038401v2"/>
</dbReference>
<protein>
    <submittedName>
        <fullName evidence="1">Uncharacterized protein</fullName>
    </submittedName>
</protein>
<dbReference type="EMBL" id="CM016555">
    <property type="protein sequence ID" value="TKW19715.1"/>
    <property type="molecule type" value="Genomic_DNA"/>
</dbReference>
<proteinExistence type="predicted"/>
<dbReference type="AlphaFoldDB" id="A0A4U6UW48"/>
<gene>
    <name evidence="1" type="ORF">SEVIR_4G038401v2</name>
</gene>
<reference evidence="1" key="1">
    <citation type="submission" date="2019-03" db="EMBL/GenBank/DDBJ databases">
        <title>WGS assembly of Setaria viridis.</title>
        <authorList>
            <person name="Huang P."/>
            <person name="Jenkins J."/>
            <person name="Grimwood J."/>
            <person name="Barry K."/>
            <person name="Healey A."/>
            <person name="Mamidi S."/>
            <person name="Sreedasyam A."/>
            <person name="Shu S."/>
            <person name="Feldman M."/>
            <person name="Wu J."/>
            <person name="Yu Y."/>
            <person name="Chen C."/>
            <person name="Johnson J."/>
            <person name="Rokhsar D."/>
            <person name="Baxter I."/>
            <person name="Schmutz J."/>
            <person name="Brutnell T."/>
            <person name="Kellogg E."/>
        </authorList>
    </citation>
    <scope>NUCLEOTIDE SEQUENCE [LARGE SCALE GENOMIC DNA]</scope>
</reference>
<dbReference type="Proteomes" id="UP000298652">
    <property type="component" value="Chromosome 4"/>
</dbReference>
<accession>A0A4U6UW48</accession>
<evidence type="ECO:0000313" key="2">
    <source>
        <dbReference type="Proteomes" id="UP000298652"/>
    </source>
</evidence>
<evidence type="ECO:0000313" key="1">
    <source>
        <dbReference type="EMBL" id="TKW19715.1"/>
    </source>
</evidence>